<dbReference type="Proteomes" id="UP000256845">
    <property type="component" value="Unassembled WGS sequence"/>
</dbReference>
<gene>
    <name evidence="5" type="ORF">DFP90_107134</name>
</gene>
<evidence type="ECO:0000256" key="3">
    <source>
        <dbReference type="ARBA" id="ARBA00022691"/>
    </source>
</evidence>
<evidence type="ECO:0000256" key="1">
    <source>
        <dbReference type="ARBA" id="ARBA00022603"/>
    </source>
</evidence>
<accession>A0A3D9HGN7</accession>
<dbReference type="Pfam" id="PF13649">
    <property type="entry name" value="Methyltransf_25"/>
    <property type="match status" value="1"/>
</dbReference>
<dbReference type="SUPFAM" id="SSF53335">
    <property type="entry name" value="S-adenosyl-L-methionine-dependent methyltransferases"/>
    <property type="match status" value="1"/>
</dbReference>
<keyword evidence="1 5" id="KW-0489">Methyltransferase</keyword>
<dbReference type="EMBL" id="QRDW01000007">
    <property type="protein sequence ID" value="RED48630.1"/>
    <property type="molecule type" value="Genomic_DNA"/>
</dbReference>
<evidence type="ECO:0000313" key="5">
    <source>
        <dbReference type="EMBL" id="RED48630.1"/>
    </source>
</evidence>
<keyword evidence="5" id="KW-0830">Ubiquinone</keyword>
<dbReference type="InterPro" id="IPR029063">
    <property type="entry name" value="SAM-dependent_MTases_sf"/>
</dbReference>
<dbReference type="PANTHER" id="PTHR43464:SF19">
    <property type="entry name" value="UBIQUINONE BIOSYNTHESIS O-METHYLTRANSFERASE, MITOCHONDRIAL"/>
    <property type="match status" value="1"/>
</dbReference>
<dbReference type="AlphaFoldDB" id="A0A3D9HGN7"/>
<keyword evidence="3" id="KW-0949">S-adenosyl-L-methionine</keyword>
<proteinExistence type="predicted"/>
<evidence type="ECO:0000313" key="6">
    <source>
        <dbReference type="Proteomes" id="UP000256845"/>
    </source>
</evidence>
<protein>
    <submittedName>
        <fullName evidence="5">Ubiquinone/menaquinone biosynthesis C-methylase UbiE</fullName>
    </submittedName>
</protein>
<dbReference type="Gene3D" id="3.40.50.150">
    <property type="entry name" value="Vaccinia Virus protein VP39"/>
    <property type="match status" value="1"/>
</dbReference>
<keyword evidence="6" id="KW-1185">Reference proteome</keyword>
<evidence type="ECO:0000256" key="2">
    <source>
        <dbReference type="ARBA" id="ARBA00022679"/>
    </source>
</evidence>
<dbReference type="GO" id="GO:0032259">
    <property type="term" value="P:methylation"/>
    <property type="evidence" value="ECO:0007669"/>
    <property type="project" value="UniProtKB-KW"/>
</dbReference>
<dbReference type="Gene3D" id="2.20.25.110">
    <property type="entry name" value="S-adenosyl-L-methionine-dependent methyltransferases"/>
    <property type="match status" value="1"/>
</dbReference>
<dbReference type="PANTHER" id="PTHR43464">
    <property type="entry name" value="METHYLTRANSFERASE"/>
    <property type="match status" value="1"/>
</dbReference>
<reference evidence="5 6" key="1">
    <citation type="submission" date="2018-07" db="EMBL/GenBank/DDBJ databases">
        <title>Genomic Encyclopedia of Type Strains, Phase III (KMG-III): the genomes of soil and plant-associated and newly described type strains.</title>
        <authorList>
            <person name="Whitman W."/>
        </authorList>
    </citation>
    <scope>NUCLEOTIDE SEQUENCE [LARGE SCALE GENOMIC DNA]</scope>
    <source>
        <strain evidence="5 6">CECT 8488</strain>
    </source>
</reference>
<dbReference type="OrthoDB" id="5642573at2"/>
<name>A0A3D9HGN7_9PROT</name>
<keyword evidence="2" id="KW-0808">Transferase</keyword>
<feature type="domain" description="Methyltransferase" evidence="4">
    <location>
        <begin position="39"/>
        <end position="132"/>
    </location>
</feature>
<organism evidence="5 6">
    <name type="scientific">Aestuariispira insulae</name>
    <dbReference type="NCBI Taxonomy" id="1461337"/>
    <lineage>
        <taxon>Bacteria</taxon>
        <taxon>Pseudomonadati</taxon>
        <taxon>Pseudomonadota</taxon>
        <taxon>Alphaproteobacteria</taxon>
        <taxon>Rhodospirillales</taxon>
        <taxon>Kiloniellaceae</taxon>
        <taxon>Aestuariispira</taxon>
    </lineage>
</organism>
<dbReference type="CDD" id="cd02440">
    <property type="entry name" value="AdoMet_MTases"/>
    <property type="match status" value="1"/>
</dbReference>
<evidence type="ECO:0000259" key="4">
    <source>
        <dbReference type="Pfam" id="PF13649"/>
    </source>
</evidence>
<dbReference type="RefSeq" id="WP_115937574.1">
    <property type="nucleotide sequence ID" value="NZ_QRDW01000007.1"/>
</dbReference>
<dbReference type="InterPro" id="IPR041698">
    <property type="entry name" value="Methyltransf_25"/>
</dbReference>
<dbReference type="GO" id="GO:0008168">
    <property type="term" value="F:methyltransferase activity"/>
    <property type="evidence" value="ECO:0007669"/>
    <property type="project" value="UniProtKB-KW"/>
</dbReference>
<sequence>MRDIDLSEYDRPDLYDLENGTDQDLDFFLAQARQTGGPVLDIACGTGRIGIPLAREGYQVTGVDLSEPMLVHGRGLAGELPISFLKADCRDFDLRTRFPLVFMTGHGFQNLIRDEDQAALFGCVRRHLAPGGRFVFETRNRDISPLASSCDRKAYRSYRMPNGEWIDCSIKQDYDRKTSCLHYRIWRENRRSGEVWQGSGLLRFPSEGEIRLGLKAAGLEVVSCYGDWGCEAASRTAPERIFVCQLMA</sequence>
<comment type="caution">
    <text evidence="5">The sequence shown here is derived from an EMBL/GenBank/DDBJ whole genome shotgun (WGS) entry which is preliminary data.</text>
</comment>